<dbReference type="AlphaFoldDB" id="A0A835FKQ4"/>
<comment type="caution">
    <text evidence="4">The sequence shown here is derived from an EMBL/GenBank/DDBJ whole genome shotgun (WGS) entry which is preliminary data.</text>
</comment>
<keyword evidence="2" id="KW-1133">Transmembrane helix</keyword>
<feature type="transmembrane region" description="Helical" evidence="2">
    <location>
        <begin position="75"/>
        <end position="94"/>
    </location>
</feature>
<reference evidence="4" key="1">
    <citation type="submission" date="2020-07" db="EMBL/GenBank/DDBJ databases">
        <title>Genome sequence and genetic diversity analysis of an under-domesticated orphan crop, white fonio (Digitaria exilis).</title>
        <authorList>
            <person name="Bennetzen J.L."/>
            <person name="Chen S."/>
            <person name="Ma X."/>
            <person name="Wang X."/>
            <person name="Yssel A.E.J."/>
            <person name="Chaluvadi S.R."/>
            <person name="Johnson M."/>
            <person name="Gangashetty P."/>
            <person name="Hamidou F."/>
            <person name="Sanogo M.D."/>
            <person name="Zwaenepoel A."/>
            <person name="Wallace J."/>
            <person name="Van De Peer Y."/>
            <person name="Van Deynze A."/>
        </authorList>
    </citation>
    <scope>NUCLEOTIDE SEQUENCE</scope>
    <source>
        <tissue evidence="4">Leaves</tissue>
    </source>
</reference>
<protein>
    <recommendedName>
        <fullName evidence="3">PGG domain-containing protein</fullName>
    </recommendedName>
</protein>
<evidence type="ECO:0000313" key="4">
    <source>
        <dbReference type="EMBL" id="KAF8762307.1"/>
    </source>
</evidence>
<feature type="region of interest" description="Disordered" evidence="1">
    <location>
        <begin position="99"/>
        <end position="118"/>
    </location>
</feature>
<name>A0A835FKQ4_9POAL</name>
<evidence type="ECO:0000256" key="2">
    <source>
        <dbReference type="SAM" id="Phobius"/>
    </source>
</evidence>
<feature type="domain" description="PGG" evidence="3">
    <location>
        <begin position="6"/>
        <end position="68"/>
    </location>
</feature>
<evidence type="ECO:0000259" key="3">
    <source>
        <dbReference type="Pfam" id="PF13962"/>
    </source>
</evidence>
<proteinExistence type="predicted"/>
<dbReference type="Proteomes" id="UP000636709">
    <property type="component" value="Unassembled WGS sequence"/>
</dbReference>
<keyword evidence="2" id="KW-0812">Transmembrane</keyword>
<dbReference type="OrthoDB" id="785966at2759"/>
<feature type="transmembrane region" description="Helical" evidence="2">
    <location>
        <begin position="12"/>
        <end position="31"/>
    </location>
</feature>
<sequence length="118" mass="13462">MHDSSRQRYLAFFTNSTSFVASIFLMFLLLPVEWMLSLMHSKLWCNLLDMLIILDIFGLLGAYAAGSNRDWKTSVYVTAIVFTVLAYFSVHVVISFRHKESQNPEPRNDNSHVGQATA</sequence>
<dbReference type="Pfam" id="PF13962">
    <property type="entry name" value="PGG"/>
    <property type="match status" value="1"/>
</dbReference>
<dbReference type="InterPro" id="IPR026961">
    <property type="entry name" value="PGG_dom"/>
</dbReference>
<keyword evidence="2" id="KW-0472">Membrane</keyword>
<accession>A0A835FKQ4</accession>
<feature type="compositionally biased region" description="Basic and acidic residues" evidence="1">
    <location>
        <begin position="99"/>
        <end position="110"/>
    </location>
</feature>
<organism evidence="4 5">
    <name type="scientific">Digitaria exilis</name>
    <dbReference type="NCBI Taxonomy" id="1010633"/>
    <lineage>
        <taxon>Eukaryota</taxon>
        <taxon>Viridiplantae</taxon>
        <taxon>Streptophyta</taxon>
        <taxon>Embryophyta</taxon>
        <taxon>Tracheophyta</taxon>
        <taxon>Spermatophyta</taxon>
        <taxon>Magnoliopsida</taxon>
        <taxon>Liliopsida</taxon>
        <taxon>Poales</taxon>
        <taxon>Poaceae</taxon>
        <taxon>PACMAD clade</taxon>
        <taxon>Panicoideae</taxon>
        <taxon>Panicodae</taxon>
        <taxon>Paniceae</taxon>
        <taxon>Anthephorinae</taxon>
        <taxon>Digitaria</taxon>
    </lineage>
</organism>
<gene>
    <name evidence="4" type="ORF">HU200_009607</name>
</gene>
<dbReference type="EMBL" id="JACEFO010000646">
    <property type="protein sequence ID" value="KAF8762307.1"/>
    <property type="molecule type" value="Genomic_DNA"/>
</dbReference>
<keyword evidence="5" id="KW-1185">Reference proteome</keyword>
<evidence type="ECO:0000313" key="5">
    <source>
        <dbReference type="Proteomes" id="UP000636709"/>
    </source>
</evidence>
<evidence type="ECO:0000256" key="1">
    <source>
        <dbReference type="SAM" id="MobiDB-lite"/>
    </source>
</evidence>
<feature type="transmembrane region" description="Helical" evidence="2">
    <location>
        <begin position="43"/>
        <end position="63"/>
    </location>
</feature>